<reference evidence="1 2" key="1">
    <citation type="submission" date="2012-05" db="EMBL/GenBank/DDBJ databases">
        <title>Recombination and specialization in a pathogen metapopulation.</title>
        <authorList>
            <person name="Gardiner A."/>
            <person name="Kemen E."/>
            <person name="Schultz-Larsen T."/>
            <person name="MacLean D."/>
            <person name="Van Oosterhout C."/>
            <person name="Jones J.D.G."/>
        </authorList>
    </citation>
    <scope>NUCLEOTIDE SEQUENCE [LARGE SCALE GENOMIC DNA]</scope>
    <source>
        <strain evidence="1 2">Ac Nc2</strain>
    </source>
</reference>
<dbReference type="OrthoDB" id="166284at2759"/>
<evidence type="ECO:0000313" key="1">
    <source>
        <dbReference type="EMBL" id="CCI43417.1"/>
    </source>
</evidence>
<organism evidence="1 2">
    <name type="scientific">Albugo candida</name>
    <dbReference type="NCBI Taxonomy" id="65357"/>
    <lineage>
        <taxon>Eukaryota</taxon>
        <taxon>Sar</taxon>
        <taxon>Stramenopiles</taxon>
        <taxon>Oomycota</taxon>
        <taxon>Peronosporomycetes</taxon>
        <taxon>Albuginales</taxon>
        <taxon>Albuginaceae</taxon>
        <taxon>Albugo</taxon>
    </lineage>
</organism>
<dbReference type="InParanoid" id="A0A024GAT8"/>
<dbReference type="GO" id="GO:0035091">
    <property type="term" value="F:phosphatidylinositol binding"/>
    <property type="evidence" value="ECO:0007669"/>
    <property type="project" value="InterPro"/>
</dbReference>
<evidence type="ECO:0008006" key="3">
    <source>
        <dbReference type="Google" id="ProtNLM"/>
    </source>
</evidence>
<dbReference type="Gene3D" id="3.30.1520.10">
    <property type="entry name" value="Phox-like domain"/>
    <property type="match status" value="1"/>
</dbReference>
<dbReference type="Proteomes" id="UP000053237">
    <property type="component" value="Unassembled WGS sequence"/>
</dbReference>
<dbReference type="InterPro" id="IPR036871">
    <property type="entry name" value="PX_dom_sf"/>
</dbReference>
<sequence length="242" mass="28672">MILQQSRQMITPRWLSSEQKIQWTSFMTPRFSCKSPQSEDLDTPHPYGATLPYSLSTYIMHPSRDTQSIDTIFQISIRLDGIAYRENHCHFLIGVETTRCNYMLYKRYTHFRTLRLELEQIIRKLRHCRKGPCRQICQWLDQLNIPRRSFPRILSKAGRESRAIRVAQSRAAHLESFMQRLLSIYQKAPKRQQRCCVRDNCPVLCAIHSFFNQYEEVSKEKLVSEDCRRRTMTGGHVTRLTV</sequence>
<comment type="caution">
    <text evidence="1">The sequence shown here is derived from an EMBL/GenBank/DDBJ whole genome shotgun (WGS) entry which is preliminary data.</text>
</comment>
<dbReference type="AlphaFoldDB" id="A0A024GAT8"/>
<dbReference type="SUPFAM" id="SSF64268">
    <property type="entry name" value="PX domain"/>
    <property type="match status" value="1"/>
</dbReference>
<gene>
    <name evidence="1" type="ORF">BN9_042010</name>
</gene>
<evidence type="ECO:0000313" key="2">
    <source>
        <dbReference type="Proteomes" id="UP000053237"/>
    </source>
</evidence>
<proteinExistence type="predicted"/>
<accession>A0A024GAT8</accession>
<protein>
    <recommendedName>
        <fullName evidence="3">PX domain-containing protein</fullName>
    </recommendedName>
</protein>
<keyword evidence="2" id="KW-1185">Reference proteome</keyword>
<name>A0A024GAT8_9STRA</name>
<dbReference type="EMBL" id="CAIX01000048">
    <property type="protein sequence ID" value="CCI43417.1"/>
    <property type="molecule type" value="Genomic_DNA"/>
</dbReference>